<dbReference type="EMBL" id="CAJVPY010012133">
    <property type="protein sequence ID" value="CAG8732045.1"/>
    <property type="molecule type" value="Genomic_DNA"/>
</dbReference>
<protein>
    <submittedName>
        <fullName evidence="2">2519_t:CDS:1</fullName>
    </submittedName>
</protein>
<keyword evidence="1" id="KW-1133">Transmembrane helix</keyword>
<gene>
    <name evidence="2" type="ORF">DERYTH_LOCUS15210</name>
</gene>
<evidence type="ECO:0000256" key="1">
    <source>
        <dbReference type="SAM" id="Phobius"/>
    </source>
</evidence>
<name>A0A9N9IDX4_9GLOM</name>
<sequence length="175" mass="20388">MNLQTLENIAKVYQYNISQIETVQTENNELNTNDIYALVNSMLYDFEDDNSQENNSQDDIDQLSALDSSNTTIDNLELSVKTFIDFNSQIFESFNKNKDGRIENMDFGTNDIEAFEDYDPKTIIQNMRLDKIAEFLKKLNIHLFSLLNLLIYSIFIGITRMLKLCHNIFFAQLLL</sequence>
<keyword evidence="3" id="KW-1185">Reference proteome</keyword>
<evidence type="ECO:0000313" key="2">
    <source>
        <dbReference type="EMBL" id="CAG8732045.1"/>
    </source>
</evidence>
<keyword evidence="1" id="KW-0472">Membrane</keyword>
<proteinExistence type="predicted"/>
<keyword evidence="1" id="KW-0812">Transmembrane</keyword>
<dbReference type="AlphaFoldDB" id="A0A9N9IDX4"/>
<comment type="caution">
    <text evidence="2">The sequence shown here is derived from an EMBL/GenBank/DDBJ whole genome shotgun (WGS) entry which is preliminary data.</text>
</comment>
<dbReference type="Proteomes" id="UP000789405">
    <property type="component" value="Unassembled WGS sequence"/>
</dbReference>
<organism evidence="2 3">
    <name type="scientific">Dentiscutata erythropus</name>
    <dbReference type="NCBI Taxonomy" id="1348616"/>
    <lineage>
        <taxon>Eukaryota</taxon>
        <taxon>Fungi</taxon>
        <taxon>Fungi incertae sedis</taxon>
        <taxon>Mucoromycota</taxon>
        <taxon>Glomeromycotina</taxon>
        <taxon>Glomeromycetes</taxon>
        <taxon>Diversisporales</taxon>
        <taxon>Gigasporaceae</taxon>
        <taxon>Dentiscutata</taxon>
    </lineage>
</organism>
<dbReference type="OrthoDB" id="10500988at2759"/>
<evidence type="ECO:0000313" key="3">
    <source>
        <dbReference type="Proteomes" id="UP000789405"/>
    </source>
</evidence>
<reference evidence="2" key="1">
    <citation type="submission" date="2021-06" db="EMBL/GenBank/DDBJ databases">
        <authorList>
            <person name="Kallberg Y."/>
            <person name="Tangrot J."/>
            <person name="Rosling A."/>
        </authorList>
    </citation>
    <scope>NUCLEOTIDE SEQUENCE</scope>
    <source>
        <strain evidence="2">MA453B</strain>
    </source>
</reference>
<feature type="transmembrane region" description="Helical" evidence="1">
    <location>
        <begin position="141"/>
        <end position="162"/>
    </location>
</feature>
<accession>A0A9N9IDX4</accession>